<evidence type="ECO:0000313" key="3">
    <source>
        <dbReference type="Proteomes" id="UP001187315"/>
    </source>
</evidence>
<evidence type="ECO:0000256" key="1">
    <source>
        <dbReference type="SAM" id="SignalP"/>
    </source>
</evidence>
<comment type="caution">
    <text evidence="2">The sequence shown here is derived from an EMBL/GenBank/DDBJ whole genome shotgun (WGS) entry which is preliminary data.</text>
</comment>
<dbReference type="InterPro" id="IPR036816">
    <property type="entry name" value="RNaseA-like_dom_sf"/>
</dbReference>
<reference evidence="2" key="1">
    <citation type="submission" date="2023-08" db="EMBL/GenBank/DDBJ databases">
        <title>Pelteobagrus vachellii genome.</title>
        <authorList>
            <person name="Liu H."/>
        </authorList>
    </citation>
    <scope>NUCLEOTIDE SEQUENCE</scope>
    <source>
        <strain evidence="2">PRFRI_2022a</strain>
        <tissue evidence="2">Muscle</tissue>
    </source>
</reference>
<dbReference type="AlphaFoldDB" id="A0AA88SY25"/>
<dbReference type="EMBL" id="JAVHJS010000006">
    <property type="protein sequence ID" value="KAK2854988.1"/>
    <property type="molecule type" value="Genomic_DNA"/>
</dbReference>
<protein>
    <submittedName>
        <fullName evidence="2">Uncharacterized protein</fullName>
    </submittedName>
</protein>
<accession>A0AA88SY25</accession>
<feature type="signal peptide" evidence="1">
    <location>
        <begin position="1"/>
        <end position="22"/>
    </location>
</feature>
<proteinExistence type="predicted"/>
<sequence>MFFYIGSVLFFWEFLVNNFATGFLETNFSPCMYSSKTGAYNEFLTKHVRSDAPETLDQNQWQAFIRQVGLCNRPVQSFIPYALKQQVDNVCSPSGGKTYMYNLCVSKQEFNFITVFVDNNCVVTRVMPEKKYLLLACDEIENYCRPVHFQINPNNDGPDDKNPDCKNLSIKKRLSLKRLISAF</sequence>
<feature type="chain" id="PRO_5041732118" evidence="1">
    <location>
        <begin position="23"/>
        <end position="183"/>
    </location>
</feature>
<gene>
    <name evidence="2" type="ORF">Q7C36_006857</name>
</gene>
<organism evidence="2 3">
    <name type="scientific">Tachysurus vachellii</name>
    <name type="common">Darkbarbel catfish</name>
    <name type="synonym">Pelteobagrus vachellii</name>
    <dbReference type="NCBI Taxonomy" id="175792"/>
    <lineage>
        <taxon>Eukaryota</taxon>
        <taxon>Metazoa</taxon>
        <taxon>Chordata</taxon>
        <taxon>Craniata</taxon>
        <taxon>Vertebrata</taxon>
        <taxon>Euteleostomi</taxon>
        <taxon>Actinopterygii</taxon>
        <taxon>Neopterygii</taxon>
        <taxon>Teleostei</taxon>
        <taxon>Ostariophysi</taxon>
        <taxon>Siluriformes</taxon>
        <taxon>Bagridae</taxon>
        <taxon>Tachysurus</taxon>
    </lineage>
</organism>
<dbReference type="Proteomes" id="UP001187315">
    <property type="component" value="Unassembled WGS sequence"/>
</dbReference>
<keyword evidence="1" id="KW-0732">Signal</keyword>
<dbReference type="Gene3D" id="3.10.130.10">
    <property type="entry name" value="Ribonuclease A-like domain"/>
    <property type="match status" value="1"/>
</dbReference>
<keyword evidence="3" id="KW-1185">Reference proteome</keyword>
<evidence type="ECO:0000313" key="2">
    <source>
        <dbReference type="EMBL" id="KAK2854988.1"/>
    </source>
</evidence>
<name>A0AA88SY25_TACVA</name>